<dbReference type="OrthoDB" id="4226581at2759"/>
<sequence>MSVDLAKRSDMRLALFQLEAIIEGIHADEYIIREGMNIDLQHMVLDMASEHKPHFFNAYPHLPELDDENRDGNNAVLDDNSYTRPLDRAYQIETTLKHYTFDTLWGKWDEYLWTIKDVGDHKTYKSLYQMATGDYNSPKEFGLFRMTEIKSKELPHTKAVAYHDHIPSHEKHFLRGELLISIRMMLSQLKKKRYRPHMIAPVLLFSIIGKQGRVLESYFDGKHLVLRRTKTYDFRNDPSAFRDFAEWYLGDPAGDTTSLKEEYMLRLHE</sequence>
<dbReference type="GeneID" id="63793610"/>
<protein>
    <submittedName>
        <fullName evidence="1">Uncharacterized protein</fullName>
    </submittedName>
</protein>
<keyword evidence="2" id="KW-1185">Reference proteome</keyword>
<organism evidence="1 2">
    <name type="scientific">Talaromyces amestolkiae</name>
    <dbReference type="NCBI Taxonomy" id="1196081"/>
    <lineage>
        <taxon>Eukaryota</taxon>
        <taxon>Fungi</taxon>
        <taxon>Dikarya</taxon>
        <taxon>Ascomycota</taxon>
        <taxon>Pezizomycotina</taxon>
        <taxon>Eurotiomycetes</taxon>
        <taxon>Eurotiomycetidae</taxon>
        <taxon>Eurotiales</taxon>
        <taxon>Trichocomaceae</taxon>
        <taxon>Talaromyces</taxon>
        <taxon>Talaromyces sect. Talaromyces</taxon>
    </lineage>
</organism>
<evidence type="ECO:0000313" key="2">
    <source>
        <dbReference type="Proteomes" id="UP000249363"/>
    </source>
</evidence>
<dbReference type="EMBL" id="MIKG01000007">
    <property type="protein sequence ID" value="RAO68382.1"/>
    <property type="molecule type" value="Genomic_DNA"/>
</dbReference>
<comment type="caution">
    <text evidence="1">The sequence shown here is derived from an EMBL/GenBank/DDBJ whole genome shotgun (WGS) entry which is preliminary data.</text>
</comment>
<name>A0A364KXV1_TALAM</name>
<evidence type="ECO:0000313" key="1">
    <source>
        <dbReference type="EMBL" id="RAO68382.1"/>
    </source>
</evidence>
<dbReference type="RefSeq" id="XP_040732898.1">
    <property type="nucleotide sequence ID" value="XM_040876754.1"/>
</dbReference>
<accession>A0A364KXV1</accession>
<reference evidence="1 2" key="1">
    <citation type="journal article" date="2017" name="Biotechnol. Biofuels">
        <title>Differential beta-glucosidase expression as a function of carbon source availability in Talaromyces amestolkiae: a genomic and proteomic approach.</title>
        <authorList>
            <person name="de Eugenio L.I."/>
            <person name="Mendez-Liter J.A."/>
            <person name="Nieto-Dominguez M."/>
            <person name="Alonso L."/>
            <person name="Gil-Munoz J."/>
            <person name="Barriuso J."/>
            <person name="Prieto A."/>
            <person name="Martinez M.J."/>
        </authorList>
    </citation>
    <scope>NUCLEOTIDE SEQUENCE [LARGE SCALE GENOMIC DNA]</scope>
    <source>
        <strain evidence="1 2">CIB</strain>
    </source>
</reference>
<gene>
    <name evidence="1" type="ORF">BHQ10_004394</name>
</gene>
<dbReference type="Proteomes" id="UP000249363">
    <property type="component" value="Unassembled WGS sequence"/>
</dbReference>
<dbReference type="AlphaFoldDB" id="A0A364KXV1"/>
<proteinExistence type="predicted"/>
<dbReference type="STRING" id="1196081.A0A364KXV1"/>